<comment type="caution">
    <text evidence="4">The sequence shown here is derived from an EMBL/GenBank/DDBJ whole genome shotgun (WGS) entry which is preliminary data.</text>
</comment>
<evidence type="ECO:0000256" key="2">
    <source>
        <dbReference type="SAM" id="Phobius"/>
    </source>
</evidence>
<evidence type="ECO:0000256" key="1">
    <source>
        <dbReference type="SAM" id="MobiDB-lite"/>
    </source>
</evidence>
<dbReference type="EMBL" id="JACCFS010000001">
    <property type="protein sequence ID" value="NYJ37545.1"/>
    <property type="molecule type" value="Genomic_DNA"/>
</dbReference>
<reference evidence="4 5" key="1">
    <citation type="submission" date="2020-07" db="EMBL/GenBank/DDBJ databases">
        <title>Sequencing the genomes of 1000 actinobacteria strains.</title>
        <authorList>
            <person name="Klenk H.-P."/>
        </authorList>
    </citation>
    <scope>NUCLEOTIDE SEQUENCE [LARGE SCALE GENOMIC DNA]</scope>
    <source>
        <strain evidence="4 5">DSM 44442</strain>
    </source>
</reference>
<sequence>MPVSARSIRSGGVRAVLVLSAAALVWAAPAAARADAPTESPAQTIATALAESPVYVDPSYDTALPEDARSAAVAAIEESGLSVRVVLTPLVAGDAWNGDAQRLAAAVHERAGGGDAHYLVLEGARLVGSDMLASTAEPSDQRAHYASLATSYATDFDAPVAEQVELAVEYAVSDDPAAAYEEQMRAYEETQEPAGADPATGSTPSPAADAGDAGTGGSAGSAGAWPWIGGGAVAALVLVGGYLLWTRRRPVPALPQHAAFANADQARRDALERQVERELTEVGERLGAMEPAPGTAASRALSSALDAHDAARRVAETMREGSLADVVGALVLLDLAEDGLAAARSGGRAPARRRHCYANPLHGTDTAETDWRRLGATQTTQVPLCRTCAKAVRGRTRLHVLQVEHEGRTVAYHEVPSEESVWAATGFGSLTDDLVQRVQRGAHRTGR</sequence>
<name>A0A7Z0JDJ4_9ACTN</name>
<keyword evidence="2" id="KW-0812">Transmembrane</keyword>
<evidence type="ECO:0008006" key="6">
    <source>
        <dbReference type="Google" id="ProtNLM"/>
    </source>
</evidence>
<dbReference type="Proteomes" id="UP000572051">
    <property type="component" value="Unassembled WGS sequence"/>
</dbReference>
<gene>
    <name evidence="4" type="ORF">HNR10_005426</name>
</gene>
<proteinExistence type="predicted"/>
<feature type="chain" id="PRO_5038864742" description="TPM domain-containing protein" evidence="3">
    <location>
        <begin position="28"/>
        <end position="447"/>
    </location>
</feature>
<feature type="region of interest" description="Disordered" evidence="1">
    <location>
        <begin position="186"/>
        <end position="220"/>
    </location>
</feature>
<accession>A0A7Z0JDJ4</accession>
<keyword evidence="2" id="KW-0472">Membrane</keyword>
<evidence type="ECO:0000256" key="3">
    <source>
        <dbReference type="SAM" id="SignalP"/>
    </source>
</evidence>
<keyword evidence="2" id="KW-1133">Transmembrane helix</keyword>
<dbReference type="RefSeq" id="WP_312889427.1">
    <property type="nucleotide sequence ID" value="NZ_JACCFS010000001.1"/>
</dbReference>
<dbReference type="AlphaFoldDB" id="A0A7Z0JDJ4"/>
<feature type="transmembrane region" description="Helical" evidence="2">
    <location>
        <begin position="224"/>
        <end position="245"/>
    </location>
</feature>
<feature type="signal peptide" evidence="3">
    <location>
        <begin position="1"/>
        <end position="27"/>
    </location>
</feature>
<keyword evidence="3" id="KW-0732">Signal</keyword>
<organism evidence="4 5">
    <name type="scientific">Nocardiopsis aegyptia</name>
    <dbReference type="NCBI Taxonomy" id="220378"/>
    <lineage>
        <taxon>Bacteria</taxon>
        <taxon>Bacillati</taxon>
        <taxon>Actinomycetota</taxon>
        <taxon>Actinomycetes</taxon>
        <taxon>Streptosporangiales</taxon>
        <taxon>Nocardiopsidaceae</taxon>
        <taxon>Nocardiopsis</taxon>
    </lineage>
</organism>
<keyword evidence="5" id="KW-1185">Reference proteome</keyword>
<evidence type="ECO:0000313" key="4">
    <source>
        <dbReference type="EMBL" id="NYJ37545.1"/>
    </source>
</evidence>
<protein>
    <recommendedName>
        <fullName evidence="6">TPM domain-containing protein</fullName>
    </recommendedName>
</protein>
<evidence type="ECO:0000313" key="5">
    <source>
        <dbReference type="Proteomes" id="UP000572051"/>
    </source>
</evidence>